<gene>
    <name evidence="1" type="ORF">BC659_1067</name>
</gene>
<evidence type="ECO:0000313" key="1">
    <source>
        <dbReference type="EMBL" id="TDO28985.1"/>
    </source>
</evidence>
<dbReference type="AlphaFoldDB" id="A0A4R6J454"/>
<name>A0A4R6J454_9BACT</name>
<proteinExistence type="predicted"/>
<keyword evidence="2" id="KW-1185">Reference proteome</keyword>
<evidence type="ECO:0000313" key="2">
    <source>
        <dbReference type="Proteomes" id="UP000295741"/>
    </source>
</evidence>
<dbReference type="Proteomes" id="UP000295741">
    <property type="component" value="Unassembled WGS sequence"/>
</dbReference>
<protein>
    <submittedName>
        <fullName evidence="1">Uncharacterized protein</fullName>
    </submittedName>
</protein>
<dbReference type="RefSeq" id="WP_133473594.1">
    <property type="nucleotide sequence ID" value="NZ_SNWP01000010.1"/>
</dbReference>
<accession>A0A4R6J454</accession>
<sequence>MKNKKNKTRLAIETFKKIDELIVRKCTGKPAEMAIKVDCSLTTLFTYLAMMRKMGAPITYNKFKHTYFYEDEGNFFIGFIEK</sequence>
<reference evidence="1 2" key="1">
    <citation type="submission" date="2019-03" db="EMBL/GenBank/DDBJ databases">
        <title>Genomic Encyclopedia of Archaeal and Bacterial Type Strains, Phase II (KMG-II): from individual species to whole genera.</title>
        <authorList>
            <person name="Goeker M."/>
        </authorList>
    </citation>
    <scope>NUCLEOTIDE SEQUENCE [LARGE SCALE GENOMIC DNA]</scope>
    <source>
        <strain evidence="1 2">DSM 28323</strain>
    </source>
</reference>
<comment type="caution">
    <text evidence="1">The sequence shown here is derived from an EMBL/GenBank/DDBJ whole genome shotgun (WGS) entry which is preliminary data.</text>
</comment>
<dbReference type="OrthoDB" id="770928at2"/>
<organism evidence="1 2">
    <name type="scientific">Sediminibacterium goheungense</name>
    <dbReference type="NCBI Taxonomy" id="1086393"/>
    <lineage>
        <taxon>Bacteria</taxon>
        <taxon>Pseudomonadati</taxon>
        <taxon>Bacteroidota</taxon>
        <taxon>Chitinophagia</taxon>
        <taxon>Chitinophagales</taxon>
        <taxon>Chitinophagaceae</taxon>
        <taxon>Sediminibacterium</taxon>
    </lineage>
</organism>
<dbReference type="EMBL" id="SNWP01000010">
    <property type="protein sequence ID" value="TDO28985.1"/>
    <property type="molecule type" value="Genomic_DNA"/>
</dbReference>